<dbReference type="RefSeq" id="WP_094091019.1">
    <property type="nucleotide sequence ID" value="NZ_CP016397.1"/>
</dbReference>
<dbReference type="Proteomes" id="UP000201728">
    <property type="component" value="Chromosome"/>
</dbReference>
<gene>
    <name evidence="1" type="ORF">clem_07345</name>
</gene>
<protein>
    <submittedName>
        <fullName evidence="1">Uncharacterized protein</fullName>
    </submittedName>
</protein>
<proteinExistence type="predicted"/>
<dbReference type="EMBL" id="CP016397">
    <property type="protein sequence ID" value="ASQ46022.1"/>
    <property type="molecule type" value="Genomic_DNA"/>
</dbReference>
<reference evidence="2" key="1">
    <citation type="submission" date="2016-07" db="EMBL/GenBank/DDBJ databases">
        <authorList>
            <person name="Florea S."/>
            <person name="Webb J.S."/>
            <person name="Jaromczyk J."/>
            <person name="Schardl C.L."/>
        </authorList>
    </citation>
    <scope>NUCLEOTIDE SEQUENCE [LARGE SCALE GENOMIC DNA]</scope>
    <source>
        <strain evidence="2">CDC-D5610</strain>
    </source>
</reference>
<evidence type="ECO:0000313" key="2">
    <source>
        <dbReference type="Proteomes" id="UP000201728"/>
    </source>
</evidence>
<keyword evidence="2" id="KW-1185">Reference proteome</keyword>
<evidence type="ECO:0000313" key="1">
    <source>
        <dbReference type="EMBL" id="ASQ46022.1"/>
    </source>
</evidence>
<name>A0A222P2F3_9GAMM</name>
<dbReference type="AlphaFoldDB" id="A0A222P2F3"/>
<sequence length="68" mass="7899">MVTLTEINQLLQSYKALQDNNDPLKISKKWSHLLFIYFPEHSTQTEFEKQFLSNALKADRETLGGLQS</sequence>
<accession>A0A222P2F3</accession>
<dbReference type="KEGG" id="lcd:clem_07345"/>
<organism evidence="1 2">
    <name type="scientific">Legionella clemsonensis</name>
    <dbReference type="NCBI Taxonomy" id="1867846"/>
    <lineage>
        <taxon>Bacteria</taxon>
        <taxon>Pseudomonadati</taxon>
        <taxon>Pseudomonadota</taxon>
        <taxon>Gammaproteobacteria</taxon>
        <taxon>Legionellales</taxon>
        <taxon>Legionellaceae</taxon>
        <taxon>Legionella</taxon>
    </lineage>
</organism>